<protein>
    <submittedName>
        <fullName evidence="2">Macro domain-containing protein</fullName>
    </submittedName>
</protein>
<dbReference type="SMART" id="SM00506">
    <property type="entry name" value="A1pp"/>
    <property type="match status" value="1"/>
</dbReference>
<accession>A0A7C0Y6E5</accession>
<dbReference type="Pfam" id="PF01661">
    <property type="entry name" value="Macro"/>
    <property type="match status" value="1"/>
</dbReference>
<gene>
    <name evidence="2" type="ORF">ENF32_05550</name>
</gene>
<dbReference type="PANTHER" id="PTHR11106:SF111">
    <property type="entry name" value="MACRO DOMAIN-CONTAINING PROTEIN"/>
    <property type="match status" value="1"/>
</dbReference>
<dbReference type="PROSITE" id="PS51154">
    <property type="entry name" value="MACRO"/>
    <property type="match status" value="1"/>
</dbReference>
<proteinExistence type="predicted"/>
<dbReference type="EMBL" id="DQWS01000207">
    <property type="protein sequence ID" value="HDD53515.1"/>
    <property type="molecule type" value="Genomic_DNA"/>
</dbReference>
<organism evidence="2">
    <name type="scientific">Thermosulfidibacter takaii</name>
    <dbReference type="NCBI Taxonomy" id="412593"/>
    <lineage>
        <taxon>Bacteria</taxon>
        <taxon>Pseudomonadati</taxon>
        <taxon>Thermosulfidibacterota</taxon>
        <taxon>Thermosulfidibacteria</taxon>
        <taxon>Thermosulfidibacterales</taxon>
        <taxon>Thermosulfidibacteraceae</taxon>
    </lineage>
</organism>
<reference evidence="2" key="1">
    <citation type="journal article" date="2020" name="mSystems">
        <title>Genome- and Community-Level Interaction Insights into Carbon Utilization and Element Cycling Functions of Hydrothermarchaeota in Hydrothermal Sediment.</title>
        <authorList>
            <person name="Zhou Z."/>
            <person name="Liu Y."/>
            <person name="Xu W."/>
            <person name="Pan J."/>
            <person name="Luo Z.H."/>
            <person name="Li M."/>
        </authorList>
    </citation>
    <scope>NUCLEOTIDE SEQUENCE [LARGE SCALE GENOMIC DNA]</scope>
    <source>
        <strain evidence="2">HyVt-115</strain>
    </source>
</reference>
<evidence type="ECO:0000259" key="1">
    <source>
        <dbReference type="PROSITE" id="PS51154"/>
    </source>
</evidence>
<dbReference type="Gene3D" id="3.40.220.10">
    <property type="entry name" value="Leucine Aminopeptidase, subunit E, domain 1"/>
    <property type="match status" value="1"/>
</dbReference>
<feature type="domain" description="Macro" evidence="1">
    <location>
        <begin position="1"/>
        <end position="176"/>
    </location>
</feature>
<comment type="caution">
    <text evidence="2">The sequence shown here is derived from an EMBL/GenBank/DDBJ whole genome shotgun (WGS) entry which is preliminary data.</text>
</comment>
<sequence length="177" mass="18820">MERKLGKVVVKLEEGDITELATDAIVNAANNHFWMGAGVAGAIKKKGGEEIEKEAVAKGPQPVGEAIVTGAGKLKARYVIHAAVMGQDLKTDAEKIQAATYNALLRAHELGLKSIAFPALGTGVGGFSLKEAAKIMFQATEKFLQDHPDTSLEEVVFCLFGDQAYNAFAGVMSAWRS</sequence>
<dbReference type="PANTHER" id="PTHR11106">
    <property type="entry name" value="GANGLIOSIDE INDUCED DIFFERENTIATION ASSOCIATED PROTEIN 2-RELATED"/>
    <property type="match status" value="1"/>
</dbReference>
<dbReference type="Proteomes" id="UP000885690">
    <property type="component" value="Unassembled WGS sequence"/>
</dbReference>
<name>A0A7C0Y6E5_9BACT</name>
<dbReference type="SUPFAM" id="SSF52949">
    <property type="entry name" value="Macro domain-like"/>
    <property type="match status" value="1"/>
</dbReference>
<dbReference type="AlphaFoldDB" id="A0A7C0Y6E5"/>
<dbReference type="InterPro" id="IPR043472">
    <property type="entry name" value="Macro_dom-like"/>
</dbReference>
<dbReference type="InterPro" id="IPR002589">
    <property type="entry name" value="Macro_dom"/>
</dbReference>
<evidence type="ECO:0000313" key="2">
    <source>
        <dbReference type="EMBL" id="HDD53515.1"/>
    </source>
</evidence>